<evidence type="ECO:0000313" key="3">
    <source>
        <dbReference type="Proteomes" id="UP000824681"/>
    </source>
</evidence>
<evidence type="ECO:0000313" key="2">
    <source>
        <dbReference type="EMBL" id="QYC45970.1"/>
    </source>
</evidence>
<accession>A0ABX8UDU4</accession>
<evidence type="ECO:0000259" key="1">
    <source>
        <dbReference type="Pfam" id="PF00107"/>
    </source>
</evidence>
<dbReference type="PANTHER" id="PTHR43677">
    <property type="entry name" value="SHORT-CHAIN DEHYDROGENASE/REDUCTASE"/>
    <property type="match status" value="1"/>
</dbReference>
<sequence>MIACASSAAKLEFCRDLGADELVDYSAGDLKRALRELCPKGAGVVLDMVGGPFSEPALRATGYGGRFVVVGRAKLGMTVLDLS</sequence>
<dbReference type="InterPro" id="IPR051397">
    <property type="entry name" value="Zn-ADH-like_protein"/>
</dbReference>
<protein>
    <submittedName>
        <fullName evidence="2">Zinc-binding dehydrogenase</fullName>
    </submittedName>
</protein>
<keyword evidence="3" id="KW-1185">Reference proteome</keyword>
<dbReference type="Proteomes" id="UP000824681">
    <property type="component" value="Chromosome"/>
</dbReference>
<gene>
    <name evidence="2" type="ORF">Nocox_42160</name>
</gene>
<dbReference type="SUPFAM" id="SSF51735">
    <property type="entry name" value="NAD(P)-binding Rossmann-fold domains"/>
    <property type="match status" value="1"/>
</dbReference>
<dbReference type="InterPro" id="IPR013149">
    <property type="entry name" value="ADH-like_C"/>
</dbReference>
<organism evidence="2 3">
    <name type="scientific">Nonomuraea coxensis DSM 45129</name>
    <dbReference type="NCBI Taxonomy" id="1122611"/>
    <lineage>
        <taxon>Bacteria</taxon>
        <taxon>Bacillati</taxon>
        <taxon>Actinomycetota</taxon>
        <taxon>Actinomycetes</taxon>
        <taxon>Streptosporangiales</taxon>
        <taxon>Streptosporangiaceae</taxon>
        <taxon>Nonomuraea</taxon>
    </lineage>
</organism>
<name>A0ABX8UDU4_9ACTN</name>
<reference evidence="2 3" key="1">
    <citation type="journal article" date="2021" name="ACS Chem. Biol.">
        <title>Genomic-Led Discovery of a Novel Glycopeptide Antibiotic by Nonomuraea coxensis DSM 45129.</title>
        <authorList>
            <person name="Yushchuk O."/>
            <person name="Vior N.M."/>
            <person name="Andreo-Vidal A."/>
            <person name="Berini F."/>
            <person name="Ruckert C."/>
            <person name="Busche T."/>
            <person name="Binda E."/>
            <person name="Kalinowski J."/>
            <person name="Truman A.W."/>
            <person name="Marinelli F."/>
        </authorList>
    </citation>
    <scope>NUCLEOTIDE SEQUENCE [LARGE SCALE GENOMIC DNA]</scope>
    <source>
        <strain evidence="2 3">DSM 45129</strain>
    </source>
</reference>
<dbReference type="Gene3D" id="3.40.50.720">
    <property type="entry name" value="NAD(P)-binding Rossmann-like Domain"/>
    <property type="match status" value="1"/>
</dbReference>
<dbReference type="EMBL" id="CP068985">
    <property type="protein sequence ID" value="QYC45970.1"/>
    <property type="molecule type" value="Genomic_DNA"/>
</dbReference>
<dbReference type="Pfam" id="PF00107">
    <property type="entry name" value="ADH_zinc_N"/>
    <property type="match status" value="1"/>
</dbReference>
<dbReference type="RefSeq" id="WP_020543016.1">
    <property type="nucleotide sequence ID" value="NZ_CP068985.1"/>
</dbReference>
<dbReference type="PANTHER" id="PTHR43677:SF4">
    <property type="entry name" value="QUINONE OXIDOREDUCTASE-LIKE PROTEIN 2"/>
    <property type="match status" value="1"/>
</dbReference>
<proteinExistence type="predicted"/>
<dbReference type="InterPro" id="IPR036291">
    <property type="entry name" value="NAD(P)-bd_dom_sf"/>
</dbReference>
<feature type="domain" description="Alcohol dehydrogenase-like C-terminal" evidence="1">
    <location>
        <begin position="2"/>
        <end position="72"/>
    </location>
</feature>